<sequence>MSVSPGALAGRAHRPSGERDDDGVTDEDGVTTGAHRPCAAIPHEFTSALGNHEHDELRRELDVAGGLRLLFNRPEMITLPRASDDDCWRVVLQHRIDGCLPSRESAQLERLQRTVGAYRLVVGQPRQEDLLRYIGERDDDIDWMRIDLTPRAE</sequence>
<gene>
    <name evidence="2" type="ORF">GCM10022240_03920</name>
</gene>
<comment type="caution">
    <text evidence="2">The sequence shown here is derived from an EMBL/GenBank/DDBJ whole genome shotgun (WGS) entry which is preliminary data.</text>
</comment>
<accession>A0ABP7G8K6</accession>
<dbReference type="EMBL" id="BAABAF010000001">
    <property type="protein sequence ID" value="GAA3754223.1"/>
    <property type="molecule type" value="Genomic_DNA"/>
</dbReference>
<feature type="compositionally biased region" description="Acidic residues" evidence="1">
    <location>
        <begin position="19"/>
        <end position="29"/>
    </location>
</feature>
<evidence type="ECO:0000313" key="3">
    <source>
        <dbReference type="Proteomes" id="UP001500540"/>
    </source>
</evidence>
<dbReference type="RefSeq" id="WP_344779962.1">
    <property type="nucleotide sequence ID" value="NZ_BAABAF010000001.1"/>
</dbReference>
<dbReference type="Proteomes" id="UP001500540">
    <property type="component" value="Unassembled WGS sequence"/>
</dbReference>
<protein>
    <submittedName>
        <fullName evidence="2">Uncharacterized protein</fullName>
    </submittedName>
</protein>
<organism evidence="2 3">
    <name type="scientific">Microbacterium kribbense</name>
    <dbReference type="NCBI Taxonomy" id="433645"/>
    <lineage>
        <taxon>Bacteria</taxon>
        <taxon>Bacillati</taxon>
        <taxon>Actinomycetota</taxon>
        <taxon>Actinomycetes</taxon>
        <taxon>Micrococcales</taxon>
        <taxon>Microbacteriaceae</taxon>
        <taxon>Microbacterium</taxon>
    </lineage>
</organism>
<evidence type="ECO:0000313" key="2">
    <source>
        <dbReference type="EMBL" id="GAA3754223.1"/>
    </source>
</evidence>
<name>A0ABP7G8K6_9MICO</name>
<keyword evidence="3" id="KW-1185">Reference proteome</keyword>
<proteinExistence type="predicted"/>
<evidence type="ECO:0000256" key="1">
    <source>
        <dbReference type="SAM" id="MobiDB-lite"/>
    </source>
</evidence>
<feature type="region of interest" description="Disordered" evidence="1">
    <location>
        <begin position="1"/>
        <end position="35"/>
    </location>
</feature>
<reference evidence="3" key="1">
    <citation type="journal article" date="2019" name="Int. J. Syst. Evol. Microbiol.">
        <title>The Global Catalogue of Microorganisms (GCM) 10K type strain sequencing project: providing services to taxonomists for standard genome sequencing and annotation.</title>
        <authorList>
            <consortium name="The Broad Institute Genomics Platform"/>
            <consortium name="The Broad Institute Genome Sequencing Center for Infectious Disease"/>
            <person name="Wu L."/>
            <person name="Ma J."/>
        </authorList>
    </citation>
    <scope>NUCLEOTIDE SEQUENCE [LARGE SCALE GENOMIC DNA]</scope>
    <source>
        <strain evidence="3">JCM 16950</strain>
    </source>
</reference>